<dbReference type="EC" id="4.4.1.13" evidence="2"/>
<dbReference type="InterPro" id="IPR051798">
    <property type="entry name" value="Class-II_PLP-Dep_Aminotrans"/>
</dbReference>
<dbReference type="Pfam" id="PF00155">
    <property type="entry name" value="Aminotran_1_2"/>
    <property type="match status" value="1"/>
</dbReference>
<dbReference type="Proteomes" id="UP000013782">
    <property type="component" value="Unassembled WGS sequence"/>
</dbReference>
<accession>R2QCK1</accession>
<dbReference type="STRING" id="160454.RV10_GL003815"/>
<feature type="domain" description="Aminotransferase class I/classII large" evidence="6">
    <location>
        <begin position="31"/>
        <end position="366"/>
    </location>
</feature>
<proteinExistence type="inferred from homology"/>
<name>R2QCK1_9ENTE</name>
<dbReference type="OrthoDB" id="9802872at2"/>
<keyword evidence="3" id="KW-0663">Pyridoxal phosphate</keyword>
<sequence length="388" mass="44482">MSIFDQETNRFESYSYKWEVSEDELPMWVADMDFKTAPAIIEALKLRTQHGIFGYNVVPQEFNRSITTWWKKRHDLMLDEEWILYCTGVVPAISSIVRKLTRVGDNIVVLSPVYNIFYNSIVNNHRKVLSSDLVYTQGNYEIDYLDLEEKLSDVNTSMLIFCNPHNPIGKIWDKKTLEKVGELCVKHDVLIISDEIHCDLTFPSEHYTPFLAVSDTISEKLIMCCAPTKAFNIAGLQTSAIVVKNEKLRKLVERGINTDEVAEPNSFAIQAAIAAFESGEGWLQELNRYLYENRLYIESFINEHLPELRLIESHATYLAWIDCSKLAKDAAKLCQFIREKTGLYLTSGEVFGSNGQAFIRLNYATNLTRVKDGMNRLLKGIELYKAEG</sequence>
<dbReference type="eggNOG" id="COG1168">
    <property type="taxonomic scope" value="Bacteria"/>
</dbReference>
<dbReference type="InterPro" id="IPR015424">
    <property type="entry name" value="PyrdxlP-dep_Trfase"/>
</dbReference>
<dbReference type="PANTHER" id="PTHR43525:SF1">
    <property type="entry name" value="PROTEIN MALY"/>
    <property type="match status" value="1"/>
</dbReference>
<evidence type="ECO:0000256" key="5">
    <source>
        <dbReference type="ARBA" id="ARBA00037974"/>
    </source>
</evidence>
<evidence type="ECO:0000313" key="7">
    <source>
        <dbReference type="EMBL" id="EOH94152.1"/>
    </source>
</evidence>
<dbReference type="HOGENOM" id="CLU_017584_15_0_9"/>
<evidence type="ECO:0000256" key="3">
    <source>
        <dbReference type="ARBA" id="ARBA00022898"/>
    </source>
</evidence>
<evidence type="ECO:0000313" key="8">
    <source>
        <dbReference type="Proteomes" id="UP000013782"/>
    </source>
</evidence>
<dbReference type="InterPro" id="IPR015421">
    <property type="entry name" value="PyrdxlP-dep_Trfase_major"/>
</dbReference>
<dbReference type="InterPro" id="IPR015422">
    <property type="entry name" value="PyrdxlP-dep_Trfase_small"/>
</dbReference>
<comment type="caution">
    <text evidence="7">The sequence shown here is derived from an EMBL/GenBank/DDBJ whole genome shotgun (WGS) entry which is preliminary data.</text>
</comment>
<dbReference type="SUPFAM" id="SSF53383">
    <property type="entry name" value="PLP-dependent transferases"/>
    <property type="match status" value="1"/>
</dbReference>
<dbReference type="RefSeq" id="WP_010756881.1">
    <property type="nucleotide sequence ID" value="NZ_ASWD01000001.1"/>
</dbReference>
<comment type="cofactor">
    <cofactor evidence="1">
        <name>pyridoxal 5'-phosphate</name>
        <dbReference type="ChEBI" id="CHEBI:597326"/>
    </cofactor>
</comment>
<dbReference type="NCBIfam" id="TIGR04350">
    <property type="entry name" value="C_S_lyase_PatB"/>
    <property type="match status" value="1"/>
</dbReference>
<comment type="similarity">
    <text evidence="5">Belongs to the class-II pyridoxal-phosphate-dependent aminotransferase family. MalY/PatB cystathionine beta-lyase subfamily.</text>
</comment>
<dbReference type="PANTHER" id="PTHR43525">
    <property type="entry name" value="PROTEIN MALY"/>
    <property type="match status" value="1"/>
</dbReference>
<dbReference type="AlphaFoldDB" id="R2QCK1"/>
<dbReference type="PATRIC" id="fig|1158607.3.peg.1855"/>
<reference evidence="7 8" key="1">
    <citation type="submission" date="2013-02" db="EMBL/GenBank/DDBJ databases">
        <title>The Genome Sequence of Enterococcus pallens BAA-351.</title>
        <authorList>
            <consortium name="The Broad Institute Genome Sequencing Platform"/>
            <consortium name="The Broad Institute Genome Sequencing Center for Infectious Disease"/>
            <person name="Earl A.M."/>
            <person name="Gilmore M.S."/>
            <person name="Lebreton F."/>
            <person name="Walker B."/>
            <person name="Young S.K."/>
            <person name="Zeng Q."/>
            <person name="Gargeya S."/>
            <person name="Fitzgerald M."/>
            <person name="Haas B."/>
            <person name="Abouelleil A."/>
            <person name="Alvarado L."/>
            <person name="Arachchi H.M."/>
            <person name="Berlin A.M."/>
            <person name="Chapman S.B."/>
            <person name="Dewar J."/>
            <person name="Goldberg J."/>
            <person name="Griggs A."/>
            <person name="Gujja S."/>
            <person name="Hansen M."/>
            <person name="Howarth C."/>
            <person name="Imamovic A."/>
            <person name="Larimer J."/>
            <person name="McCowan C."/>
            <person name="Murphy C."/>
            <person name="Neiman D."/>
            <person name="Pearson M."/>
            <person name="Priest M."/>
            <person name="Roberts A."/>
            <person name="Saif S."/>
            <person name="Shea T."/>
            <person name="Sisk P."/>
            <person name="Sykes S."/>
            <person name="Wortman J."/>
            <person name="Nusbaum C."/>
            <person name="Birren B."/>
        </authorList>
    </citation>
    <scope>NUCLEOTIDE SEQUENCE [LARGE SCALE GENOMIC DNA]</scope>
    <source>
        <strain evidence="7 8">ATCC BAA-351</strain>
    </source>
</reference>
<protein>
    <recommendedName>
        <fullName evidence="2">cysteine-S-conjugate beta-lyase</fullName>
        <ecNumber evidence="2">4.4.1.13</ecNumber>
    </recommendedName>
</protein>
<dbReference type="Gene3D" id="3.90.1150.10">
    <property type="entry name" value="Aspartate Aminotransferase, domain 1"/>
    <property type="match status" value="1"/>
</dbReference>
<evidence type="ECO:0000256" key="4">
    <source>
        <dbReference type="ARBA" id="ARBA00023239"/>
    </source>
</evidence>
<organism evidence="7 8">
    <name type="scientific">Enterococcus pallens ATCC BAA-351</name>
    <dbReference type="NCBI Taxonomy" id="1158607"/>
    <lineage>
        <taxon>Bacteria</taxon>
        <taxon>Bacillati</taxon>
        <taxon>Bacillota</taxon>
        <taxon>Bacilli</taxon>
        <taxon>Lactobacillales</taxon>
        <taxon>Enterococcaceae</taxon>
        <taxon>Enterococcus</taxon>
    </lineage>
</organism>
<dbReference type="EMBL" id="AJAQ01000015">
    <property type="protein sequence ID" value="EOH94152.1"/>
    <property type="molecule type" value="Genomic_DNA"/>
</dbReference>
<dbReference type="InterPro" id="IPR004839">
    <property type="entry name" value="Aminotransferase_I/II_large"/>
</dbReference>
<gene>
    <name evidence="7" type="ORF">UAU_01887</name>
</gene>
<dbReference type="CDD" id="cd00609">
    <property type="entry name" value="AAT_like"/>
    <property type="match status" value="1"/>
</dbReference>
<dbReference type="GO" id="GO:0030170">
    <property type="term" value="F:pyridoxal phosphate binding"/>
    <property type="evidence" value="ECO:0007669"/>
    <property type="project" value="InterPro"/>
</dbReference>
<keyword evidence="8" id="KW-1185">Reference proteome</keyword>
<dbReference type="GO" id="GO:0047804">
    <property type="term" value="F:cysteine-S-conjugate beta-lyase activity"/>
    <property type="evidence" value="ECO:0007669"/>
    <property type="project" value="UniProtKB-EC"/>
</dbReference>
<dbReference type="Gene3D" id="3.40.640.10">
    <property type="entry name" value="Type I PLP-dependent aspartate aminotransferase-like (Major domain)"/>
    <property type="match status" value="1"/>
</dbReference>
<keyword evidence="4" id="KW-0456">Lyase</keyword>
<evidence type="ECO:0000256" key="2">
    <source>
        <dbReference type="ARBA" id="ARBA00012224"/>
    </source>
</evidence>
<evidence type="ECO:0000259" key="6">
    <source>
        <dbReference type="Pfam" id="PF00155"/>
    </source>
</evidence>
<evidence type="ECO:0000256" key="1">
    <source>
        <dbReference type="ARBA" id="ARBA00001933"/>
    </source>
</evidence>
<dbReference type="InterPro" id="IPR027619">
    <property type="entry name" value="C-S_lyase_PatB-like"/>
</dbReference>